<accession>A0ABQ8FEC1</accession>
<evidence type="ECO:0000256" key="1">
    <source>
        <dbReference type="SAM" id="MobiDB-lite"/>
    </source>
</evidence>
<reference evidence="3 4" key="1">
    <citation type="submission" date="2021-02" db="EMBL/GenBank/DDBJ databases">
        <title>Variation within the Batrachochytrium salamandrivorans European outbreak.</title>
        <authorList>
            <person name="Kelly M."/>
            <person name="Pasmans F."/>
            <person name="Shea T.P."/>
            <person name="Munoz J.F."/>
            <person name="Carranza S."/>
            <person name="Cuomo C.A."/>
            <person name="Martel A."/>
        </authorList>
    </citation>
    <scope>NUCLEOTIDE SEQUENCE [LARGE SCALE GENOMIC DNA]</scope>
    <source>
        <strain evidence="3 4">AMFP18/2</strain>
    </source>
</reference>
<feature type="compositionally biased region" description="Polar residues" evidence="1">
    <location>
        <begin position="552"/>
        <end position="562"/>
    </location>
</feature>
<gene>
    <name evidence="3" type="ORF">BASA50_004855</name>
</gene>
<keyword evidence="4" id="KW-1185">Reference proteome</keyword>
<feature type="compositionally biased region" description="Polar residues" evidence="1">
    <location>
        <begin position="612"/>
        <end position="624"/>
    </location>
</feature>
<sequence length="833" mass="90008">MKLSAITLSMYLIGAVSVSSYPIRGSESEFDPDSSGPAGLDMSISTGSHQTKESKGSALGQTKVGPLKSKESIQGTSKSSAIKGRVEVPPEDSYKPTETTKKQFQWSKLKGKNEPPKGGSLKPKEFTQDQSTWYMDSENDRPKPLKVPQPQKQNNRDITTPKKGFNPASSGPAGLDMSISTGSHQTKESKGSALGQTKVGPLKSKESIQGTSKSSAIKGRVEVPSEDSYKSKGAAQKQFQWSKLKGKNEPPKGGSLEPKEFTQDQSTWYAGSDDDRPKPLKVPQPQKQNNEVIKTPKKGLNSDSSGPAGLDMSISTGSHQTKESKGSALGQTKVGPLKSKESIQGTSKSSAIKGRVEVPPEDSYKPTETTKKQFQWSKLKGKNEPPKGGSLEPKEFTQDQSTWYAGSDDDRPKPLKVPQPQKQNNEVIKTPKKGFNPASSGPAGLDMSISTGSHQTKESKGSALGQTKEDSLEPEESAKSSSKSSAIKGRVEVPPEDSYKPTETTKKPFQWSKLKGNNGSSKGGSLKPTKTTQGSSKSSSVSGDDGPKKTQDPPTQKQNNEVITAPKVGSNRGSSSSTGAAAVPNGAIDTGSHQTKDNNKSALGQAKGADSSIPNSLALESTNPDLPGQLIDSQEKKKPIPNPTPSESTPEVASVREFLALGDSGVSLKNRQAGALKLFLHLNKPVKRNENLYTLQVIETPEKEKIEQGNMMTYFESTYKIKKKNQKLLTCERDIFSFPTTGPSLASKYFEAKKSQTKSQTKAIEKRALTDEEEGEYLIHLCLTARGKLLSAQSESRQTWLELTEDQKKFYQYLKPVTTHMIFQLAKSTTASQ</sequence>
<feature type="signal peptide" evidence="2">
    <location>
        <begin position="1"/>
        <end position="20"/>
    </location>
</feature>
<organism evidence="3 4">
    <name type="scientific">Batrachochytrium salamandrivorans</name>
    <dbReference type="NCBI Taxonomy" id="1357716"/>
    <lineage>
        <taxon>Eukaryota</taxon>
        <taxon>Fungi</taxon>
        <taxon>Fungi incertae sedis</taxon>
        <taxon>Chytridiomycota</taxon>
        <taxon>Chytridiomycota incertae sedis</taxon>
        <taxon>Chytridiomycetes</taxon>
        <taxon>Rhizophydiales</taxon>
        <taxon>Rhizophydiales incertae sedis</taxon>
        <taxon>Batrachochytrium</taxon>
    </lineage>
</organism>
<protein>
    <submittedName>
        <fullName evidence="3">Uncharacterized protein</fullName>
    </submittedName>
</protein>
<feature type="compositionally biased region" description="Low complexity" evidence="1">
    <location>
        <begin position="512"/>
        <end position="544"/>
    </location>
</feature>
<feature type="compositionally biased region" description="Basic and acidic residues" evidence="1">
    <location>
        <begin position="489"/>
        <end position="506"/>
    </location>
</feature>
<proteinExistence type="predicted"/>
<dbReference type="EMBL" id="JAFCIX010000178">
    <property type="protein sequence ID" value="KAH6596861.1"/>
    <property type="molecule type" value="Genomic_DNA"/>
</dbReference>
<comment type="caution">
    <text evidence="3">The sequence shown here is derived from an EMBL/GenBank/DDBJ whole genome shotgun (WGS) entry which is preliminary data.</text>
</comment>
<name>A0ABQ8FEC1_9FUNG</name>
<feature type="compositionally biased region" description="Basic and acidic residues" evidence="1">
    <location>
        <begin position="354"/>
        <end position="371"/>
    </location>
</feature>
<keyword evidence="2" id="KW-0732">Signal</keyword>
<feature type="compositionally biased region" description="Basic and acidic residues" evidence="1">
    <location>
        <begin position="219"/>
        <end position="230"/>
    </location>
</feature>
<feature type="chain" id="PRO_5045436190" evidence="2">
    <location>
        <begin position="21"/>
        <end position="833"/>
    </location>
</feature>
<evidence type="ECO:0000313" key="4">
    <source>
        <dbReference type="Proteomes" id="UP001648503"/>
    </source>
</evidence>
<evidence type="ECO:0000256" key="2">
    <source>
        <dbReference type="SAM" id="SignalP"/>
    </source>
</evidence>
<feature type="compositionally biased region" description="Basic and acidic residues" evidence="1">
    <location>
        <begin position="84"/>
        <end position="101"/>
    </location>
</feature>
<dbReference type="Proteomes" id="UP001648503">
    <property type="component" value="Unassembled WGS sequence"/>
</dbReference>
<feature type="region of interest" description="Disordered" evidence="1">
    <location>
        <begin position="23"/>
        <end position="651"/>
    </location>
</feature>
<evidence type="ECO:0000313" key="3">
    <source>
        <dbReference type="EMBL" id="KAH6596861.1"/>
    </source>
</evidence>